<dbReference type="OrthoDB" id="1407586at2"/>
<dbReference type="GO" id="GO:0016787">
    <property type="term" value="F:hydrolase activity"/>
    <property type="evidence" value="ECO:0007669"/>
    <property type="project" value="UniProtKB-KW"/>
</dbReference>
<dbReference type="GO" id="GO:0005737">
    <property type="term" value="C:cytoplasm"/>
    <property type="evidence" value="ECO:0007669"/>
    <property type="project" value="TreeGrafter"/>
</dbReference>
<name>A0A4R4ZK97_9ACTN</name>
<dbReference type="Gene3D" id="3.20.20.140">
    <property type="entry name" value="Metal-dependent hydrolases"/>
    <property type="match status" value="1"/>
</dbReference>
<keyword evidence="4" id="KW-1185">Reference proteome</keyword>
<dbReference type="AlphaFoldDB" id="A0A4R4ZK97"/>
<dbReference type="Pfam" id="PF04909">
    <property type="entry name" value="Amidohydro_2"/>
    <property type="match status" value="1"/>
</dbReference>
<dbReference type="PANTHER" id="PTHR21240">
    <property type="entry name" value="2-AMINO-3-CARBOXYLMUCONATE-6-SEMIALDEHYDE DECARBOXYLASE"/>
    <property type="match status" value="1"/>
</dbReference>
<organism evidence="3 4">
    <name type="scientific">Kribbella antibiotica</name>
    <dbReference type="NCBI Taxonomy" id="190195"/>
    <lineage>
        <taxon>Bacteria</taxon>
        <taxon>Bacillati</taxon>
        <taxon>Actinomycetota</taxon>
        <taxon>Actinomycetes</taxon>
        <taxon>Propionibacteriales</taxon>
        <taxon>Kribbellaceae</taxon>
        <taxon>Kribbella</taxon>
    </lineage>
</organism>
<dbReference type="PANTHER" id="PTHR21240:SF28">
    <property type="entry name" value="ISO-OROTATE DECARBOXYLASE (EUROFUNG)"/>
    <property type="match status" value="1"/>
</dbReference>
<dbReference type="GO" id="GO:0016831">
    <property type="term" value="F:carboxy-lyase activity"/>
    <property type="evidence" value="ECO:0007669"/>
    <property type="project" value="InterPro"/>
</dbReference>
<dbReference type="GO" id="GO:0019748">
    <property type="term" value="P:secondary metabolic process"/>
    <property type="evidence" value="ECO:0007669"/>
    <property type="project" value="TreeGrafter"/>
</dbReference>
<reference evidence="3 4" key="1">
    <citation type="submission" date="2019-03" db="EMBL/GenBank/DDBJ databases">
        <title>Draft genome sequences of novel Actinobacteria.</title>
        <authorList>
            <person name="Sahin N."/>
            <person name="Ay H."/>
            <person name="Saygin H."/>
        </authorList>
    </citation>
    <scope>NUCLEOTIDE SEQUENCE [LARGE SCALE GENOMIC DNA]</scope>
    <source>
        <strain evidence="3 4">JCM 13523</strain>
    </source>
</reference>
<dbReference type="EMBL" id="SMKX01000039">
    <property type="protein sequence ID" value="TDD59188.1"/>
    <property type="molecule type" value="Genomic_DNA"/>
</dbReference>
<feature type="domain" description="Amidohydrolase-related" evidence="2">
    <location>
        <begin position="9"/>
        <end position="268"/>
    </location>
</feature>
<evidence type="ECO:0000259" key="2">
    <source>
        <dbReference type="Pfam" id="PF04909"/>
    </source>
</evidence>
<dbReference type="SUPFAM" id="SSF51556">
    <property type="entry name" value="Metallo-dependent hydrolases"/>
    <property type="match status" value="1"/>
</dbReference>
<proteinExistence type="predicted"/>
<keyword evidence="3" id="KW-0378">Hydrolase</keyword>
<protein>
    <submittedName>
        <fullName evidence="3">Amidohydrolase</fullName>
    </submittedName>
</protein>
<dbReference type="InterPro" id="IPR032465">
    <property type="entry name" value="ACMSD"/>
</dbReference>
<sequence length="270" mass="29435">MARYEGPIIDVHAHLELEAGAGMSGLMPHRAEDYWAAAAGLDVRAAAALVMAPLGRPDEVRLRNNQVLALSAKDRRWLPLCSVHPFDGDFALEEIGRVAAAGAAGFKLHPNTQSFDLGDDRVTAIVQEIGRQGLPVLFDGYSPFDPHQPGKFVQLSMSAPDTRIIIAHALGPRFGELVVYDVLASFPGLWNRNVWVDLSYMGALYADSPHRDHYAWSLRKLGVDRILLGSDYPLGTLDSAFAALETLGFSAAEQRQIAHTNAATLFNLTH</sequence>
<evidence type="ECO:0000313" key="3">
    <source>
        <dbReference type="EMBL" id="TDD59188.1"/>
    </source>
</evidence>
<keyword evidence="1" id="KW-0456">Lyase</keyword>
<dbReference type="InterPro" id="IPR006680">
    <property type="entry name" value="Amidohydro-rel"/>
</dbReference>
<evidence type="ECO:0000256" key="1">
    <source>
        <dbReference type="ARBA" id="ARBA00023239"/>
    </source>
</evidence>
<gene>
    <name evidence="3" type="ORF">E1263_16190</name>
</gene>
<dbReference type="InterPro" id="IPR032466">
    <property type="entry name" value="Metal_Hydrolase"/>
</dbReference>
<accession>A0A4R4ZK97</accession>
<dbReference type="RefSeq" id="WP_132168136.1">
    <property type="nucleotide sequence ID" value="NZ_SMKX01000039.1"/>
</dbReference>
<evidence type="ECO:0000313" key="4">
    <source>
        <dbReference type="Proteomes" id="UP000295124"/>
    </source>
</evidence>
<comment type="caution">
    <text evidence="3">The sequence shown here is derived from an EMBL/GenBank/DDBJ whole genome shotgun (WGS) entry which is preliminary data.</text>
</comment>
<dbReference type="Proteomes" id="UP000295124">
    <property type="component" value="Unassembled WGS sequence"/>
</dbReference>